<evidence type="ECO:0000256" key="2">
    <source>
        <dbReference type="ARBA" id="ARBA00022475"/>
    </source>
</evidence>
<feature type="compositionally biased region" description="Low complexity" evidence="6">
    <location>
        <begin position="45"/>
        <end position="59"/>
    </location>
</feature>
<keyword evidence="8" id="KW-0282">Flagellum</keyword>
<keyword evidence="8" id="KW-0969">Cilium</keyword>
<accession>A0ABS5C4E5</accession>
<feature type="transmembrane region" description="Helical" evidence="7">
    <location>
        <begin position="12"/>
        <end position="34"/>
    </location>
</feature>
<proteinExistence type="predicted"/>
<dbReference type="RefSeq" id="WP_210663348.1">
    <property type="nucleotide sequence ID" value="NZ_JAGKQQ010000002.1"/>
</dbReference>
<keyword evidence="9" id="KW-1185">Reference proteome</keyword>
<feature type="transmembrane region" description="Helical" evidence="7">
    <location>
        <begin position="70"/>
        <end position="92"/>
    </location>
</feature>
<evidence type="ECO:0000256" key="4">
    <source>
        <dbReference type="ARBA" id="ARBA00022989"/>
    </source>
</evidence>
<evidence type="ECO:0000256" key="7">
    <source>
        <dbReference type="SAM" id="Phobius"/>
    </source>
</evidence>
<dbReference type="EMBL" id="JAGKQQ010000002">
    <property type="protein sequence ID" value="MBP3960881.1"/>
    <property type="molecule type" value="Genomic_DNA"/>
</dbReference>
<reference evidence="8 9" key="1">
    <citation type="submission" date="2021-04" db="EMBL/GenBank/DDBJ databases">
        <authorList>
            <person name="Ivanova A."/>
        </authorList>
    </citation>
    <scope>NUCLEOTIDE SEQUENCE [LARGE SCALE GENOMIC DNA]</scope>
    <source>
        <strain evidence="8 9">G18</strain>
    </source>
</reference>
<keyword evidence="2" id="KW-1003">Cell membrane</keyword>
<evidence type="ECO:0000256" key="3">
    <source>
        <dbReference type="ARBA" id="ARBA00022692"/>
    </source>
</evidence>
<comment type="subcellular location">
    <subcellularLocation>
        <location evidence="1">Cell membrane</location>
    </subcellularLocation>
</comment>
<organism evidence="8 9">
    <name type="scientific">Gemmata palustris</name>
    <dbReference type="NCBI Taxonomy" id="2822762"/>
    <lineage>
        <taxon>Bacteria</taxon>
        <taxon>Pseudomonadati</taxon>
        <taxon>Planctomycetota</taxon>
        <taxon>Planctomycetia</taxon>
        <taxon>Gemmatales</taxon>
        <taxon>Gemmataceae</taxon>
        <taxon>Gemmata</taxon>
    </lineage>
</organism>
<keyword evidence="3 7" id="KW-0812">Transmembrane</keyword>
<comment type="caution">
    <text evidence="8">The sequence shown here is derived from an EMBL/GenBank/DDBJ whole genome shotgun (WGS) entry which is preliminary data.</text>
</comment>
<name>A0ABS5C4E5_9BACT</name>
<evidence type="ECO:0000256" key="1">
    <source>
        <dbReference type="ARBA" id="ARBA00004236"/>
    </source>
</evidence>
<keyword evidence="4 7" id="KW-1133">Transmembrane helix</keyword>
<dbReference type="Proteomes" id="UP000676565">
    <property type="component" value="Unassembled WGS sequence"/>
</dbReference>
<evidence type="ECO:0000256" key="6">
    <source>
        <dbReference type="SAM" id="MobiDB-lite"/>
    </source>
</evidence>
<evidence type="ECO:0000313" key="9">
    <source>
        <dbReference type="Proteomes" id="UP000676565"/>
    </source>
</evidence>
<feature type="region of interest" description="Disordered" evidence="6">
    <location>
        <begin position="41"/>
        <end position="67"/>
    </location>
</feature>
<keyword evidence="5 7" id="KW-0472">Membrane</keyword>
<sequence length="170" mass="17311">MPDAKKPNPVRIPPVLIGAGVLIIALGFGLPGFISSPTPLPDAPPRAATEGAAAFAPRPESQAGTSKSPASVGLGLLQLVVALVVVCGLCVITTRWMGRKPSAPADQSMRVITSLRVGRCAVHLVRAGDRRMLIGTDVTGVKALVELSGPEPELPAATPTTETTSIAPAA</sequence>
<keyword evidence="8" id="KW-0966">Cell projection</keyword>
<dbReference type="Pfam" id="PF04347">
    <property type="entry name" value="FliO"/>
    <property type="match status" value="1"/>
</dbReference>
<evidence type="ECO:0000313" key="8">
    <source>
        <dbReference type="EMBL" id="MBP3960881.1"/>
    </source>
</evidence>
<feature type="region of interest" description="Disordered" evidence="6">
    <location>
        <begin position="150"/>
        <end position="170"/>
    </location>
</feature>
<dbReference type="InterPro" id="IPR022781">
    <property type="entry name" value="Flagellar_biosynth_FliO"/>
</dbReference>
<gene>
    <name evidence="8" type="ORF">J8F10_37140</name>
</gene>
<protein>
    <submittedName>
        <fullName evidence="8">Flagellar biosynthetic protein FliO</fullName>
    </submittedName>
</protein>
<evidence type="ECO:0000256" key="5">
    <source>
        <dbReference type="ARBA" id="ARBA00023136"/>
    </source>
</evidence>